<evidence type="ECO:0000256" key="5">
    <source>
        <dbReference type="SAM" id="MobiDB-lite"/>
    </source>
</evidence>
<dbReference type="EMBL" id="SRPE01000006">
    <property type="protein sequence ID" value="TGN26664.1"/>
    <property type="molecule type" value="Genomic_DNA"/>
</dbReference>
<feature type="region of interest" description="Disordered" evidence="5">
    <location>
        <begin position="1"/>
        <end position="22"/>
    </location>
</feature>
<evidence type="ECO:0000256" key="6">
    <source>
        <dbReference type="SAM" id="Phobius"/>
    </source>
</evidence>
<keyword evidence="4 6" id="KW-0472">Membrane</keyword>
<evidence type="ECO:0000313" key="8">
    <source>
        <dbReference type="Proteomes" id="UP000297998"/>
    </source>
</evidence>
<gene>
    <name evidence="7" type="ORF">E4J94_09450</name>
</gene>
<protein>
    <submittedName>
        <fullName evidence="7">CD225/dispanin family protein</fullName>
    </submittedName>
</protein>
<keyword evidence="8" id="KW-1185">Reference proteome</keyword>
<evidence type="ECO:0000256" key="1">
    <source>
        <dbReference type="ARBA" id="ARBA00004370"/>
    </source>
</evidence>
<comment type="caution">
    <text evidence="7">The sequence shown here is derived from an EMBL/GenBank/DDBJ whole genome shotgun (WGS) entry which is preliminary data.</text>
</comment>
<keyword evidence="2 6" id="KW-0812">Transmembrane</keyword>
<evidence type="ECO:0000256" key="3">
    <source>
        <dbReference type="ARBA" id="ARBA00022989"/>
    </source>
</evidence>
<dbReference type="OrthoDB" id="9815705at2"/>
<name>A0A4Z1BDD0_9FLAO</name>
<dbReference type="GO" id="GO:0016020">
    <property type="term" value="C:membrane"/>
    <property type="evidence" value="ECO:0007669"/>
    <property type="project" value="UniProtKB-SubCell"/>
</dbReference>
<accession>A0A4Z1BDD0</accession>
<dbReference type="InterPro" id="IPR051423">
    <property type="entry name" value="CD225/Dispanin"/>
</dbReference>
<feature type="compositionally biased region" description="Low complexity" evidence="5">
    <location>
        <begin position="1"/>
        <end position="18"/>
    </location>
</feature>
<dbReference type="PANTHER" id="PTHR14948:SF25">
    <property type="entry name" value="DUF4190 DOMAIN-CONTAINING PROTEIN"/>
    <property type="match status" value="1"/>
</dbReference>
<organism evidence="7 8">
    <name type="scientific">Empedobacter tilapiae</name>
    <dbReference type="NCBI Taxonomy" id="2491114"/>
    <lineage>
        <taxon>Bacteria</taxon>
        <taxon>Pseudomonadati</taxon>
        <taxon>Bacteroidota</taxon>
        <taxon>Flavobacteriia</taxon>
        <taxon>Flavobacteriales</taxon>
        <taxon>Weeksellaceae</taxon>
        <taxon>Empedobacter</taxon>
    </lineage>
</organism>
<dbReference type="RefSeq" id="WP_135835572.1">
    <property type="nucleotide sequence ID" value="NZ_CAUQWU010000004.1"/>
</dbReference>
<keyword evidence="3 6" id="KW-1133">Transmembrane helix</keyword>
<dbReference type="AlphaFoldDB" id="A0A4Z1BDD0"/>
<evidence type="ECO:0000256" key="2">
    <source>
        <dbReference type="ARBA" id="ARBA00022692"/>
    </source>
</evidence>
<dbReference type="Pfam" id="PF04505">
    <property type="entry name" value="CD225"/>
    <property type="match status" value="1"/>
</dbReference>
<comment type="subcellular location">
    <subcellularLocation>
        <location evidence="1">Membrane</location>
    </subcellularLocation>
</comment>
<dbReference type="PANTHER" id="PTHR14948">
    <property type="entry name" value="NG5"/>
    <property type="match status" value="1"/>
</dbReference>
<reference evidence="7 8" key="1">
    <citation type="submission" date="2019-03" db="EMBL/GenBank/DDBJ databases">
        <title>Empedobacter tilapiae sp. nov., isolated from an intestine of Nile tilapia Oreochromis niloticus.</title>
        <authorList>
            <person name="Kim Y.-O."/>
            <person name="Yoon J.-H."/>
        </authorList>
    </citation>
    <scope>NUCLEOTIDE SEQUENCE [LARGE SCALE GENOMIC DNA]</scope>
    <source>
        <strain evidence="7 8">MRS2</strain>
    </source>
</reference>
<feature type="transmembrane region" description="Helical" evidence="6">
    <location>
        <begin position="30"/>
        <end position="58"/>
    </location>
</feature>
<sequence length="129" mass="13600">MDYSNQSNQDLNQSQQSSFEDIKPKPENNLVLAIIGTILGLCSPCCIGLIVGIVAIVFSNQVNTKYAIGDYAGAEQAAKNTKILAYIALGLGILGVIINIVTLVTGGIDAYMDQYQSILDNTGGGSIDD</sequence>
<dbReference type="InterPro" id="IPR007593">
    <property type="entry name" value="CD225/Dispanin_fam"/>
</dbReference>
<evidence type="ECO:0000313" key="7">
    <source>
        <dbReference type="EMBL" id="TGN26664.1"/>
    </source>
</evidence>
<feature type="transmembrane region" description="Helical" evidence="6">
    <location>
        <begin position="83"/>
        <end position="108"/>
    </location>
</feature>
<proteinExistence type="predicted"/>
<evidence type="ECO:0000256" key="4">
    <source>
        <dbReference type="ARBA" id="ARBA00023136"/>
    </source>
</evidence>
<dbReference type="Proteomes" id="UP000297998">
    <property type="component" value="Unassembled WGS sequence"/>
</dbReference>